<dbReference type="EMBL" id="CAKAEH010000544">
    <property type="protein sequence ID" value="CAG9531285.1"/>
    <property type="molecule type" value="Genomic_DNA"/>
</dbReference>
<evidence type="ECO:0000256" key="1">
    <source>
        <dbReference type="SAM" id="MobiDB-lite"/>
    </source>
</evidence>
<keyword evidence="3" id="KW-1185">Reference proteome</keyword>
<feature type="compositionally biased region" description="Polar residues" evidence="1">
    <location>
        <begin position="102"/>
        <end position="115"/>
    </location>
</feature>
<accession>A0A8J2LWI2</accession>
<feature type="compositionally biased region" description="Polar residues" evidence="1">
    <location>
        <begin position="71"/>
        <end position="92"/>
    </location>
</feature>
<organism evidence="2 3">
    <name type="scientific">Cercopithifilaria johnstoni</name>
    <dbReference type="NCBI Taxonomy" id="2874296"/>
    <lineage>
        <taxon>Eukaryota</taxon>
        <taxon>Metazoa</taxon>
        <taxon>Ecdysozoa</taxon>
        <taxon>Nematoda</taxon>
        <taxon>Chromadorea</taxon>
        <taxon>Rhabditida</taxon>
        <taxon>Spirurina</taxon>
        <taxon>Spiruromorpha</taxon>
        <taxon>Filarioidea</taxon>
        <taxon>Onchocercidae</taxon>
        <taxon>Cercopithifilaria</taxon>
    </lineage>
</organism>
<proteinExistence type="predicted"/>
<comment type="caution">
    <text evidence="2">The sequence shown here is derived from an EMBL/GenBank/DDBJ whole genome shotgun (WGS) entry which is preliminary data.</text>
</comment>
<evidence type="ECO:0000313" key="2">
    <source>
        <dbReference type="EMBL" id="CAG9531285.1"/>
    </source>
</evidence>
<feature type="region of interest" description="Disordered" evidence="1">
    <location>
        <begin position="33"/>
        <end position="123"/>
    </location>
</feature>
<evidence type="ECO:0000313" key="3">
    <source>
        <dbReference type="Proteomes" id="UP000746747"/>
    </source>
</evidence>
<dbReference type="Proteomes" id="UP000746747">
    <property type="component" value="Unassembled WGS sequence"/>
</dbReference>
<name>A0A8J2LWI2_9BILA</name>
<gene>
    <name evidence="2" type="ORF">CJOHNSTONI_LOCUS1697</name>
</gene>
<dbReference type="OrthoDB" id="5859996at2759"/>
<reference evidence="2" key="1">
    <citation type="submission" date="2021-09" db="EMBL/GenBank/DDBJ databases">
        <authorList>
            <consortium name="Pathogen Informatics"/>
        </authorList>
    </citation>
    <scope>NUCLEOTIDE SEQUENCE</scope>
</reference>
<protein>
    <submittedName>
        <fullName evidence="2">Uncharacterized protein</fullName>
    </submittedName>
</protein>
<dbReference type="AlphaFoldDB" id="A0A8J2LWI2"/>
<sequence length="123" mass="13879">MQRIFEKFRSGAETLATELNAEVEVVVKYSFKGKPGVSPVLPNERNRPTNTIREVSNRSSEKRHSRKPLRESSTTYVQIRNPGSRSPPSSTETRIKIRVPKSQKSTAQPSSSQTLPVRVNMLQ</sequence>